<feature type="domain" description="Pre-mRNA-splicing factor Syf1/CRNKL1-like C-terminal HAT-repeats" evidence="12">
    <location>
        <begin position="223"/>
        <end position="307"/>
    </location>
</feature>
<evidence type="ECO:0000256" key="9">
    <source>
        <dbReference type="ARBA" id="ARBA00037040"/>
    </source>
</evidence>
<comment type="function">
    <text evidence="9">Involved in pre-mRNA splicing and cell cycle progression. Required for the spliceosome assembly and initiation of the DNA replication.</text>
</comment>
<sequence length="737" mass="87389">MERQRASKVKNKNAAAVQITAEQLLKEAESTREKPAVQPKQRVADKEELDDYRMGKRKSFEDAVRRNRTAVGAWLKYASWEESQDELERARSVFERSLDFEPRNQTLWLKYAEMEMKHRNVNRARNVLDRVVAILPRVDLFWYKYTYMEELLDNAAGARQVFERWMEWEPSEEAWMAFVKFEKRYNEHDRARRIFQRFVQLLPQPKNWIKWSKFEEVGGNIDMAREIYEQCMSTLGDAFIDQNMYISFAKFETRLKEIERARVIFKFALEKLPEGQKENLYNAYTQFEKQYGGKDSIEEVVISKRRIKYEDGLAETPHNYDIWFDYARLEESTDRPEKIREVYERAIAQLPPIAEKRYWRRYIYLWLFYAVWEETVGKDIERARQVYTNCLKVIPHKKFTFSKVWIMYSHFLVRQMDISQARKVLGQAIGMCPKERLFKGYIELELELREFDRVRILYQKYLEWNSANCYGWIKFSELESILGDVDRARAIFEIAVSQPALDMPEVLWKSFIDFEIKEAEWSNARELYSRLLQLTDHVKVHISFANFEMSASESDDIQDCVARARARFTSSANHLRKTSTKEERVLLLEAWRDFERQHGTAETLKSVQAKLPRPVKKRRRIEDEQGAPAGWEEYYDYIFPDDEDEKPNFKLLSLAHQWKMKMATMGDDGGSEDDSDEDEDDDDEDKVENKEGDDNDKKGRHDSDSGGSDLDDPDQETDTKDDARSDQSDDPPTADGE</sequence>
<name>A0ABQ8FIN4_9FUNG</name>
<feature type="compositionally biased region" description="Acidic residues" evidence="11">
    <location>
        <begin position="669"/>
        <end position="686"/>
    </location>
</feature>
<keyword evidence="10" id="KW-0802">TPR repeat</keyword>
<evidence type="ECO:0000256" key="5">
    <source>
        <dbReference type="ARBA" id="ARBA00022728"/>
    </source>
</evidence>
<feature type="compositionally biased region" description="Basic and acidic residues" evidence="11">
    <location>
        <begin position="26"/>
        <end position="35"/>
    </location>
</feature>
<evidence type="ECO:0000256" key="6">
    <source>
        <dbReference type="ARBA" id="ARBA00022737"/>
    </source>
</evidence>
<feature type="region of interest" description="Disordered" evidence="11">
    <location>
        <begin position="664"/>
        <end position="737"/>
    </location>
</feature>
<evidence type="ECO:0000259" key="12">
    <source>
        <dbReference type="Pfam" id="PF23231"/>
    </source>
</evidence>
<evidence type="ECO:0000259" key="13">
    <source>
        <dbReference type="Pfam" id="PF23233"/>
    </source>
</evidence>
<evidence type="ECO:0000256" key="3">
    <source>
        <dbReference type="ARBA" id="ARBA00011524"/>
    </source>
</evidence>
<dbReference type="Pfam" id="PF23233">
    <property type="entry name" value="HAT_Syf1_CNRKL1_N"/>
    <property type="match status" value="1"/>
</dbReference>
<dbReference type="InterPro" id="IPR045075">
    <property type="entry name" value="Syf1-like"/>
</dbReference>
<keyword evidence="6" id="KW-0677">Repeat</keyword>
<dbReference type="Gene3D" id="1.25.40.10">
    <property type="entry name" value="Tetratricopeptide repeat domain"/>
    <property type="match status" value="3"/>
</dbReference>
<dbReference type="Pfam" id="PF23231">
    <property type="entry name" value="HAT_Syf1_CNRKL1_C"/>
    <property type="match status" value="2"/>
</dbReference>
<feature type="domain" description="Pre-mRNA-splicing factor Syf1-like N-terminal HAT-repeats" evidence="13">
    <location>
        <begin position="59"/>
        <end position="204"/>
    </location>
</feature>
<dbReference type="InterPro" id="IPR019734">
    <property type="entry name" value="TPR_rpt"/>
</dbReference>
<keyword evidence="15" id="KW-1185">Reference proteome</keyword>
<evidence type="ECO:0000256" key="11">
    <source>
        <dbReference type="SAM" id="MobiDB-lite"/>
    </source>
</evidence>
<comment type="caution">
    <text evidence="14">The sequence shown here is derived from an EMBL/GenBank/DDBJ whole genome shotgun (WGS) entry which is preliminary data.</text>
</comment>
<evidence type="ECO:0000256" key="7">
    <source>
        <dbReference type="ARBA" id="ARBA00023187"/>
    </source>
</evidence>
<dbReference type="InterPro" id="IPR003107">
    <property type="entry name" value="HAT"/>
</dbReference>
<organism evidence="14 15">
    <name type="scientific">Batrachochytrium salamandrivorans</name>
    <dbReference type="NCBI Taxonomy" id="1357716"/>
    <lineage>
        <taxon>Eukaryota</taxon>
        <taxon>Fungi</taxon>
        <taxon>Fungi incertae sedis</taxon>
        <taxon>Chytridiomycota</taxon>
        <taxon>Chytridiomycota incertae sedis</taxon>
        <taxon>Chytridiomycetes</taxon>
        <taxon>Rhizophydiales</taxon>
        <taxon>Rhizophydiales incertae sedis</taxon>
        <taxon>Batrachochytrium</taxon>
    </lineage>
</organism>
<feature type="compositionally biased region" description="Basic and acidic residues" evidence="11">
    <location>
        <begin position="717"/>
        <end position="727"/>
    </location>
</feature>
<keyword evidence="4" id="KW-0507">mRNA processing</keyword>
<evidence type="ECO:0008006" key="16">
    <source>
        <dbReference type="Google" id="ProtNLM"/>
    </source>
</evidence>
<evidence type="ECO:0000313" key="14">
    <source>
        <dbReference type="EMBL" id="KAH6598927.1"/>
    </source>
</evidence>
<evidence type="ECO:0000256" key="1">
    <source>
        <dbReference type="ARBA" id="ARBA00004123"/>
    </source>
</evidence>
<keyword evidence="8" id="KW-0539">Nucleus</keyword>
<proteinExistence type="inferred from homology"/>
<comment type="similarity">
    <text evidence="2">Belongs to the crooked-neck family.</text>
</comment>
<evidence type="ECO:0000313" key="15">
    <source>
        <dbReference type="Proteomes" id="UP001648503"/>
    </source>
</evidence>
<reference evidence="14 15" key="1">
    <citation type="submission" date="2021-02" db="EMBL/GenBank/DDBJ databases">
        <title>Variation within the Batrachochytrium salamandrivorans European outbreak.</title>
        <authorList>
            <person name="Kelly M."/>
            <person name="Pasmans F."/>
            <person name="Shea T.P."/>
            <person name="Munoz J.F."/>
            <person name="Carranza S."/>
            <person name="Cuomo C.A."/>
            <person name="Martel A."/>
        </authorList>
    </citation>
    <scope>NUCLEOTIDE SEQUENCE [LARGE SCALE GENOMIC DNA]</scope>
    <source>
        <strain evidence="14 15">AMFP18/2</strain>
    </source>
</reference>
<comment type="subcellular location">
    <subcellularLocation>
        <location evidence="1">Nucleus</location>
    </subcellularLocation>
</comment>
<dbReference type="Proteomes" id="UP001648503">
    <property type="component" value="Unassembled WGS sequence"/>
</dbReference>
<accession>A0ABQ8FIN4</accession>
<comment type="subunit">
    <text evidence="3">Associated with the spliceosome.</text>
</comment>
<feature type="region of interest" description="Disordered" evidence="11">
    <location>
        <begin position="605"/>
        <end position="624"/>
    </location>
</feature>
<dbReference type="PANTHER" id="PTHR11246:SF3">
    <property type="entry name" value="CROOKED NECK-LIKE PROTEIN 1"/>
    <property type="match status" value="1"/>
</dbReference>
<feature type="region of interest" description="Disordered" evidence="11">
    <location>
        <begin position="26"/>
        <end position="48"/>
    </location>
</feature>
<keyword evidence="5" id="KW-0747">Spliceosome</keyword>
<protein>
    <recommendedName>
        <fullName evidence="16">Pre-mRNA-splicing factor CLF1</fullName>
    </recommendedName>
</protein>
<evidence type="ECO:0000256" key="2">
    <source>
        <dbReference type="ARBA" id="ARBA00008644"/>
    </source>
</evidence>
<evidence type="ECO:0000256" key="4">
    <source>
        <dbReference type="ARBA" id="ARBA00022664"/>
    </source>
</evidence>
<dbReference type="InterPro" id="IPR011990">
    <property type="entry name" value="TPR-like_helical_dom_sf"/>
</dbReference>
<dbReference type="InterPro" id="IPR055433">
    <property type="entry name" value="HAT_Syf1-like_N"/>
</dbReference>
<keyword evidence="7" id="KW-0508">mRNA splicing</keyword>
<gene>
    <name evidence="14" type="ORF">BASA50_003433</name>
</gene>
<feature type="repeat" description="TPR" evidence="10">
    <location>
        <begin position="71"/>
        <end position="104"/>
    </location>
</feature>
<dbReference type="PANTHER" id="PTHR11246">
    <property type="entry name" value="PRE-MRNA SPLICING FACTOR"/>
    <property type="match status" value="1"/>
</dbReference>
<feature type="compositionally biased region" description="Basic and acidic residues" evidence="11">
    <location>
        <begin position="687"/>
        <end position="704"/>
    </location>
</feature>
<dbReference type="SMART" id="SM00386">
    <property type="entry name" value="HAT"/>
    <property type="match status" value="14"/>
</dbReference>
<feature type="domain" description="Pre-mRNA-splicing factor Syf1/CRNKL1-like C-terminal HAT-repeats" evidence="12">
    <location>
        <begin position="325"/>
        <end position="527"/>
    </location>
</feature>
<dbReference type="EMBL" id="JAFCIX010000093">
    <property type="protein sequence ID" value="KAH6598927.1"/>
    <property type="molecule type" value="Genomic_DNA"/>
</dbReference>
<dbReference type="PROSITE" id="PS50005">
    <property type="entry name" value="TPR"/>
    <property type="match status" value="1"/>
</dbReference>
<dbReference type="InterPro" id="IPR055430">
    <property type="entry name" value="HAT_Syf1_CNRKL1_C"/>
</dbReference>
<dbReference type="SUPFAM" id="SSF48452">
    <property type="entry name" value="TPR-like"/>
    <property type="match status" value="2"/>
</dbReference>
<evidence type="ECO:0000256" key="8">
    <source>
        <dbReference type="ARBA" id="ARBA00023242"/>
    </source>
</evidence>
<evidence type="ECO:0000256" key="10">
    <source>
        <dbReference type="PROSITE-ProRule" id="PRU00339"/>
    </source>
</evidence>